<evidence type="ECO:0000313" key="2">
    <source>
        <dbReference type="Proteomes" id="UP000501690"/>
    </source>
</evidence>
<name>A0A4D6M275_VIGUN</name>
<evidence type="ECO:0000313" key="1">
    <source>
        <dbReference type="EMBL" id="QCD94977.1"/>
    </source>
</evidence>
<sequence>MPLGSFISSNPRVVTLVDVASFLILFDNKVQKLNDHNNTYMPSTKFTSGFHIYTYLNMAKSNHELIKGFFIQALVQ</sequence>
<dbReference type="Gene3D" id="1.10.630.10">
    <property type="entry name" value="Cytochrome P450"/>
    <property type="match status" value="1"/>
</dbReference>
<organism evidence="1 2">
    <name type="scientific">Vigna unguiculata</name>
    <name type="common">Cowpea</name>
    <dbReference type="NCBI Taxonomy" id="3917"/>
    <lineage>
        <taxon>Eukaryota</taxon>
        <taxon>Viridiplantae</taxon>
        <taxon>Streptophyta</taxon>
        <taxon>Embryophyta</taxon>
        <taxon>Tracheophyta</taxon>
        <taxon>Spermatophyta</taxon>
        <taxon>Magnoliopsida</taxon>
        <taxon>eudicotyledons</taxon>
        <taxon>Gunneridae</taxon>
        <taxon>Pentapetalae</taxon>
        <taxon>rosids</taxon>
        <taxon>fabids</taxon>
        <taxon>Fabales</taxon>
        <taxon>Fabaceae</taxon>
        <taxon>Papilionoideae</taxon>
        <taxon>50 kb inversion clade</taxon>
        <taxon>NPAAA clade</taxon>
        <taxon>indigoferoid/millettioid clade</taxon>
        <taxon>Phaseoleae</taxon>
        <taxon>Vigna</taxon>
    </lineage>
</organism>
<dbReference type="GO" id="GO:0020037">
    <property type="term" value="F:heme binding"/>
    <property type="evidence" value="ECO:0007669"/>
    <property type="project" value="InterPro"/>
</dbReference>
<dbReference type="Proteomes" id="UP000501690">
    <property type="component" value="Linkage Group LG5"/>
</dbReference>
<protein>
    <submittedName>
        <fullName evidence="1">Hydroperoxide dehydratase</fullName>
    </submittedName>
</protein>
<gene>
    <name evidence="1" type="ORF">DEO72_LG5g3067</name>
</gene>
<keyword evidence="2" id="KW-1185">Reference proteome</keyword>
<dbReference type="GO" id="GO:0004497">
    <property type="term" value="F:monooxygenase activity"/>
    <property type="evidence" value="ECO:0007669"/>
    <property type="project" value="InterPro"/>
</dbReference>
<dbReference type="InterPro" id="IPR036396">
    <property type="entry name" value="Cyt_P450_sf"/>
</dbReference>
<accession>A0A4D6M275</accession>
<dbReference type="GO" id="GO:0005506">
    <property type="term" value="F:iron ion binding"/>
    <property type="evidence" value="ECO:0007669"/>
    <property type="project" value="InterPro"/>
</dbReference>
<dbReference type="AlphaFoldDB" id="A0A4D6M275"/>
<proteinExistence type="predicted"/>
<dbReference type="EMBL" id="CP039349">
    <property type="protein sequence ID" value="QCD94977.1"/>
    <property type="molecule type" value="Genomic_DNA"/>
</dbReference>
<dbReference type="GO" id="GO:0016705">
    <property type="term" value="F:oxidoreductase activity, acting on paired donors, with incorporation or reduction of molecular oxygen"/>
    <property type="evidence" value="ECO:0007669"/>
    <property type="project" value="InterPro"/>
</dbReference>
<reference evidence="1 2" key="1">
    <citation type="submission" date="2019-04" db="EMBL/GenBank/DDBJ databases">
        <title>An improved genome assembly and genetic linkage map for asparagus bean, Vigna unguiculata ssp. sesquipedialis.</title>
        <authorList>
            <person name="Xia Q."/>
            <person name="Zhang R."/>
            <person name="Dong Y."/>
        </authorList>
    </citation>
    <scope>NUCLEOTIDE SEQUENCE [LARGE SCALE GENOMIC DNA]</scope>
    <source>
        <tissue evidence="1">Leaf</tissue>
    </source>
</reference>